<dbReference type="Proteomes" id="UP000032452">
    <property type="component" value="Unassembled WGS sequence"/>
</dbReference>
<feature type="binding site" evidence="4">
    <location>
        <position position="289"/>
    </location>
    <ligand>
        <name>allantoate</name>
        <dbReference type="ChEBI" id="CHEBI:17536"/>
    </ligand>
</feature>
<dbReference type="RefSeq" id="WP_045055463.1">
    <property type="nucleotide sequence ID" value="NZ_CAWMDP010000060.1"/>
</dbReference>
<name>A0A0D8ZQR2_9CYAN</name>
<feature type="binding site" evidence="4">
    <location>
        <position position="217"/>
    </location>
    <ligand>
        <name>allantoate</name>
        <dbReference type="ChEBI" id="CHEBI:17536"/>
    </ligand>
</feature>
<feature type="binding site" evidence="4">
    <location>
        <position position="276"/>
    </location>
    <ligand>
        <name>allantoate</name>
        <dbReference type="ChEBI" id="CHEBI:17536"/>
    </ligand>
</feature>
<protein>
    <submittedName>
        <fullName evidence="6">Allantoate amidohydrolase</fullName>
    </submittedName>
</protein>
<evidence type="ECO:0000256" key="3">
    <source>
        <dbReference type="PIRSR" id="PIRSR001235-1"/>
    </source>
</evidence>
<feature type="binding site" evidence="3">
    <location>
        <position position="133"/>
    </location>
    <ligand>
        <name>Zn(2+)</name>
        <dbReference type="ChEBI" id="CHEBI:29105"/>
        <label>2</label>
    </ligand>
</feature>
<evidence type="ECO:0000256" key="2">
    <source>
        <dbReference type="ARBA" id="ARBA00022801"/>
    </source>
</evidence>
<dbReference type="InterPro" id="IPR002933">
    <property type="entry name" value="Peptidase_M20"/>
</dbReference>
<dbReference type="PATRIC" id="fig|1618023.3.peg.5398"/>
<dbReference type="InterPro" id="IPR010158">
    <property type="entry name" value="Amidase_Cbmase"/>
</dbReference>
<dbReference type="GO" id="GO:0046872">
    <property type="term" value="F:metal ion binding"/>
    <property type="evidence" value="ECO:0007669"/>
    <property type="project" value="UniProtKB-KW"/>
</dbReference>
<comment type="cofactor">
    <cofactor evidence="3">
        <name>Zn(2+)</name>
        <dbReference type="ChEBI" id="CHEBI:29105"/>
    </cofactor>
    <text evidence="3">Binds 2 Zn(2+) ions per subunit.</text>
</comment>
<keyword evidence="3" id="KW-0862">Zinc</keyword>
<dbReference type="Pfam" id="PF07687">
    <property type="entry name" value="M20_dimer"/>
    <property type="match status" value="1"/>
</dbReference>
<feature type="binding site" evidence="3">
    <location>
        <position position="87"/>
    </location>
    <ligand>
        <name>Zn(2+)</name>
        <dbReference type="ChEBI" id="CHEBI:29105"/>
        <label>1</label>
    </ligand>
</feature>
<dbReference type="PANTHER" id="PTHR32494:SF5">
    <property type="entry name" value="ALLANTOATE AMIDOHYDROLASE"/>
    <property type="match status" value="1"/>
</dbReference>
<feature type="domain" description="Peptidase M20 dimerisation" evidence="5">
    <location>
        <begin position="215"/>
        <end position="311"/>
    </location>
</feature>
<dbReference type="NCBIfam" id="TIGR01879">
    <property type="entry name" value="hydantase"/>
    <property type="match status" value="1"/>
</dbReference>
<dbReference type="SUPFAM" id="SSF55031">
    <property type="entry name" value="Bacterial exopeptidase dimerisation domain"/>
    <property type="match status" value="1"/>
</dbReference>
<dbReference type="InterPro" id="IPR011650">
    <property type="entry name" value="Peptidase_M20_dimer"/>
</dbReference>
<dbReference type="PANTHER" id="PTHR32494">
    <property type="entry name" value="ALLANTOATE DEIMINASE-RELATED"/>
    <property type="match status" value="1"/>
</dbReference>
<keyword evidence="2 6" id="KW-0378">Hydrolase</keyword>
<gene>
    <name evidence="6" type="ORF">UH38_14950</name>
</gene>
<evidence type="ECO:0000313" key="7">
    <source>
        <dbReference type="Proteomes" id="UP000032452"/>
    </source>
</evidence>
<dbReference type="SUPFAM" id="SSF53187">
    <property type="entry name" value="Zn-dependent exopeptidases"/>
    <property type="match status" value="1"/>
</dbReference>
<evidence type="ECO:0000256" key="4">
    <source>
        <dbReference type="PIRSR" id="PIRSR001235-2"/>
    </source>
</evidence>
<dbReference type="EMBL" id="JYON01000015">
    <property type="protein sequence ID" value="KJH71075.1"/>
    <property type="molecule type" value="Genomic_DNA"/>
</dbReference>
<comment type="caution">
    <text evidence="6">The sequence shown here is derived from an EMBL/GenBank/DDBJ whole genome shotgun (WGS) entry which is preliminary data.</text>
</comment>
<evidence type="ECO:0000256" key="1">
    <source>
        <dbReference type="ARBA" id="ARBA00006153"/>
    </source>
</evidence>
<dbReference type="PIRSF" id="PIRSF001235">
    <property type="entry name" value="Amidase_carbamoylase"/>
    <property type="match status" value="1"/>
</dbReference>
<keyword evidence="7" id="KW-1185">Reference proteome</keyword>
<feature type="binding site" evidence="3">
    <location>
        <position position="192"/>
    </location>
    <ligand>
        <name>Zn(2+)</name>
        <dbReference type="ChEBI" id="CHEBI:29105"/>
        <label>1</label>
    </ligand>
</feature>
<dbReference type="NCBIfam" id="NF006771">
    <property type="entry name" value="PRK09290.1-5"/>
    <property type="match status" value="1"/>
</dbReference>
<dbReference type="Gene3D" id="3.30.70.360">
    <property type="match status" value="1"/>
</dbReference>
<dbReference type="OrthoDB" id="9808195at2"/>
<evidence type="ECO:0000313" key="6">
    <source>
        <dbReference type="EMBL" id="KJH71075.1"/>
    </source>
</evidence>
<comment type="similarity">
    <text evidence="1">Belongs to the peptidase M20 family.</text>
</comment>
<reference evidence="6 7" key="1">
    <citation type="submission" date="2015-02" db="EMBL/GenBank/DDBJ databases">
        <title>Draft genome of a novel marine cyanobacterium (Chroococcales) isolated from South Atlantic Ocean.</title>
        <authorList>
            <person name="Rigonato J."/>
            <person name="Alvarenga D.O."/>
            <person name="Branco L.H."/>
            <person name="Varani A.M."/>
            <person name="Brandini F.P."/>
            <person name="Fiore M.F."/>
        </authorList>
    </citation>
    <scope>NUCLEOTIDE SEQUENCE [LARGE SCALE GENOMIC DNA]</scope>
    <source>
        <strain evidence="6 7">CENA595</strain>
    </source>
</reference>
<accession>A0A0D8ZQR2</accession>
<dbReference type="AlphaFoldDB" id="A0A0D8ZQR2"/>
<organism evidence="6 7">
    <name type="scientific">Aliterella atlantica CENA595</name>
    <dbReference type="NCBI Taxonomy" id="1618023"/>
    <lineage>
        <taxon>Bacteria</taxon>
        <taxon>Bacillati</taxon>
        <taxon>Cyanobacteriota</taxon>
        <taxon>Cyanophyceae</taxon>
        <taxon>Chroococcidiopsidales</taxon>
        <taxon>Aliterellaceae</taxon>
        <taxon>Aliterella</taxon>
    </lineage>
</organism>
<dbReference type="STRING" id="1618023.UH38_14950"/>
<feature type="binding site" evidence="3">
    <location>
        <position position="98"/>
    </location>
    <ligand>
        <name>Zn(2+)</name>
        <dbReference type="ChEBI" id="CHEBI:29105"/>
        <label>2</label>
    </ligand>
</feature>
<dbReference type="InterPro" id="IPR036264">
    <property type="entry name" value="Bact_exopeptidase_dim_dom"/>
</dbReference>
<proteinExistence type="inferred from homology"/>
<dbReference type="Gene3D" id="3.40.630.10">
    <property type="entry name" value="Zn peptidases"/>
    <property type="match status" value="1"/>
</dbReference>
<dbReference type="GO" id="GO:0016813">
    <property type="term" value="F:hydrolase activity, acting on carbon-nitrogen (but not peptide) bonds, in linear amidines"/>
    <property type="evidence" value="ECO:0007669"/>
    <property type="project" value="InterPro"/>
</dbReference>
<dbReference type="CDD" id="cd03884">
    <property type="entry name" value="M20_bAS"/>
    <property type="match status" value="1"/>
</dbReference>
<sequence>MTATTSINLVNSDRLNRSIAQLAEIGKLANGGVSRVAFTPEDLLARQLVQSWMIDAGMTVRIDAAGNIIGTYAGLQEDLGALATGSHIDTVPVAGHFDGVLGVLAGIEVVRVLHENSLRLIHPIEVIVFTDEECSVIGCKAMAGNVIANPEYYRRNDGRAIETCLQQIGGDWVRISTAKRRVGEIAAFVELHVEQGGVLESTGDRIGVVKGIVGQYRFAVTVTGRMNHAGTTPMNMRKDALVAASQIVLAVNKLGNTPGEQVATVGYFAVSPNAVNVVPGKVELKIDLRDLSQTHLDNLVAQMQQQFAEIATATQTEITMTQALHVLPTLAEPKIQSGIAQVCQELELSYSYLPSRAGHDAQEIGRFTDMGMIFVPSFAGLSHSEDEYTSPQQCTEGANVLLQTFLKLDLLYS</sequence>
<feature type="binding site" evidence="3">
    <location>
        <position position="383"/>
    </location>
    <ligand>
        <name>Zn(2+)</name>
        <dbReference type="ChEBI" id="CHEBI:29105"/>
        <label>2</label>
    </ligand>
</feature>
<evidence type="ECO:0000259" key="5">
    <source>
        <dbReference type="Pfam" id="PF07687"/>
    </source>
</evidence>
<feature type="binding site" evidence="3">
    <location>
        <position position="98"/>
    </location>
    <ligand>
        <name>Zn(2+)</name>
        <dbReference type="ChEBI" id="CHEBI:29105"/>
        <label>1</label>
    </ligand>
</feature>
<dbReference type="Pfam" id="PF01546">
    <property type="entry name" value="Peptidase_M20"/>
    <property type="match status" value="1"/>
</dbReference>
<keyword evidence="3" id="KW-0479">Metal-binding</keyword>